<dbReference type="EMBL" id="CP002568">
    <property type="protein sequence ID" value="ADZ71559.1"/>
    <property type="molecule type" value="Genomic_DNA"/>
</dbReference>
<dbReference type="HOGENOM" id="CLU_106738_8_0_5"/>
<dbReference type="InterPro" id="IPR032710">
    <property type="entry name" value="NTF2-like_dom_sf"/>
</dbReference>
<protein>
    <recommendedName>
        <fullName evidence="1">SnoaL-like domain-containing protein</fullName>
    </recommendedName>
</protein>
<dbReference type="Gene3D" id="3.10.450.50">
    <property type="match status" value="1"/>
</dbReference>
<dbReference type="SUPFAM" id="SSF54427">
    <property type="entry name" value="NTF2-like"/>
    <property type="match status" value="1"/>
</dbReference>
<organism evidence="2 3">
    <name type="scientific">Polymorphum gilvum (strain LMG 25793 / CGMCC 1.9160 / SL003B-26A1)</name>
    <dbReference type="NCBI Taxonomy" id="991905"/>
    <lineage>
        <taxon>Bacteria</taxon>
        <taxon>Pseudomonadati</taxon>
        <taxon>Pseudomonadota</taxon>
        <taxon>Alphaproteobacteria</taxon>
        <taxon>Rhodobacterales</taxon>
        <taxon>Paracoccaceae</taxon>
        <taxon>Polymorphum</taxon>
    </lineage>
</organism>
<dbReference type="Pfam" id="PF13577">
    <property type="entry name" value="SnoaL_4"/>
    <property type="match status" value="1"/>
</dbReference>
<gene>
    <name evidence="2" type="ordered locus">SL003B_3137</name>
</gene>
<feature type="domain" description="SnoaL-like" evidence="1">
    <location>
        <begin position="2"/>
        <end position="125"/>
    </location>
</feature>
<dbReference type="eggNOG" id="COG5517">
    <property type="taxonomic scope" value="Bacteria"/>
</dbReference>
<accession>F2IWY2</accession>
<dbReference type="RefSeq" id="WP_013653870.1">
    <property type="nucleotide sequence ID" value="NC_015259.1"/>
</dbReference>
<dbReference type="OrthoDB" id="981191at2"/>
<dbReference type="KEGG" id="pgv:SL003B_3137"/>
<dbReference type="STRING" id="991905.SL003B_3137"/>
<proteinExistence type="predicted"/>
<dbReference type="InterPro" id="IPR037401">
    <property type="entry name" value="SnoaL-like"/>
</dbReference>
<sequence length="147" mass="15869">MQRAEDEWAIERLLRRFALLNDAGDHDALAALFTADGGFARPSAPDAVIEGRAAILAAFQDRPGRLARHVVCNAVVTWRGADEAEVRCYSLLFAAAEEGGARLSVGSFDDVVVRQEGVWLFKARRGRMVLDGLAVPSARTLHAALPG</sequence>
<dbReference type="Proteomes" id="UP000008130">
    <property type="component" value="Chromosome"/>
</dbReference>
<reference evidence="2 3" key="1">
    <citation type="journal article" date="2011" name="J. Bacteriol.">
        <title>Complete genome sequence of Polymorphum gilvum SL003B-26A1T, a crude oil-degrading bacterium from oil-polluted saline soil.</title>
        <authorList>
            <person name="Li S.G."/>
            <person name="Tang Y.Q."/>
            <person name="Nie Y."/>
            <person name="Cai M."/>
            <person name="Wu X.L."/>
        </authorList>
    </citation>
    <scope>NUCLEOTIDE SEQUENCE [LARGE SCALE GENOMIC DNA]</scope>
    <source>
        <strain evidence="3">LMG 25793 / CGMCC 1.9160 / SL003B-26A1</strain>
    </source>
</reference>
<dbReference type="PATRIC" id="fig|991905.3.peg.3222"/>
<evidence type="ECO:0000313" key="2">
    <source>
        <dbReference type="EMBL" id="ADZ71559.1"/>
    </source>
</evidence>
<dbReference type="AlphaFoldDB" id="F2IWY2"/>
<keyword evidence="3" id="KW-1185">Reference proteome</keyword>
<evidence type="ECO:0000313" key="3">
    <source>
        <dbReference type="Proteomes" id="UP000008130"/>
    </source>
</evidence>
<name>F2IWY2_POLGS</name>
<evidence type="ECO:0000259" key="1">
    <source>
        <dbReference type="Pfam" id="PF13577"/>
    </source>
</evidence>